<dbReference type="SUPFAM" id="SSF53335">
    <property type="entry name" value="S-adenosyl-L-methionine-dependent methyltransferases"/>
    <property type="match status" value="1"/>
</dbReference>
<dbReference type="CDD" id="cd02440">
    <property type="entry name" value="AdoMet_MTases"/>
    <property type="match status" value="1"/>
</dbReference>
<sequence length="237" mass="27380">MERIDLVPGTDFKIIQDKSSFSYGTDAIFLSNFSKPKGIVVDLGTGSGIIPLRIANNSRVEKIYGIEIQEEVSKRAKRSIELNNLEKRIEILNMDLKDLPKRFSKCEIDTVVSNPPYLKTGGAIVNEKENFAISRHEIQCNLEDIIRISDYLLKPLGKLFLVHRPDRLTDIFYLLRTHKLEPKWIRFVYPKLGKAPNLVLIEAVKSGNKELRFFKPLIVYNEDGTYTDEIYEIYDRK</sequence>
<dbReference type="Gene3D" id="3.40.50.150">
    <property type="entry name" value="Vaccinia Virus protein VP39"/>
    <property type="match status" value="1"/>
</dbReference>
<dbReference type="InterPro" id="IPR029063">
    <property type="entry name" value="SAM-dependent_MTases_sf"/>
</dbReference>
<dbReference type="RefSeq" id="WP_075727049.1">
    <property type="nucleotide sequence ID" value="NZ_LTDM01000032.1"/>
</dbReference>
<keyword evidence="2" id="KW-0808">Transferase</keyword>
<accession>A0A1U7M4U7</accession>
<gene>
    <name evidence="2" type="primary">yfiC</name>
    <name evidence="2" type="ORF">TICRE_16910</name>
</gene>
<reference evidence="2 3" key="1">
    <citation type="submission" date="2016-02" db="EMBL/GenBank/DDBJ databases">
        <title>Genome sequence of Tissierella creatinophila DSM 6911.</title>
        <authorList>
            <person name="Poehlein A."/>
            <person name="Daniel R."/>
        </authorList>
    </citation>
    <scope>NUCLEOTIDE SEQUENCE [LARGE SCALE GENOMIC DNA]</scope>
    <source>
        <strain evidence="2 3">DSM 6911</strain>
    </source>
</reference>
<dbReference type="GO" id="GO:0008757">
    <property type="term" value="F:S-adenosylmethionine-dependent methyltransferase activity"/>
    <property type="evidence" value="ECO:0007669"/>
    <property type="project" value="UniProtKB-ARBA"/>
</dbReference>
<dbReference type="Proteomes" id="UP000186112">
    <property type="component" value="Unassembled WGS sequence"/>
</dbReference>
<dbReference type="EMBL" id="LTDM01000032">
    <property type="protein sequence ID" value="OLS02305.1"/>
    <property type="molecule type" value="Genomic_DNA"/>
</dbReference>
<dbReference type="PANTHER" id="PTHR47739">
    <property type="entry name" value="TRNA1(VAL) (ADENINE(37)-N6)-METHYLTRANSFERASE"/>
    <property type="match status" value="1"/>
</dbReference>
<dbReference type="PROSITE" id="PS00092">
    <property type="entry name" value="N6_MTASE"/>
    <property type="match status" value="1"/>
</dbReference>
<evidence type="ECO:0000313" key="2">
    <source>
        <dbReference type="EMBL" id="OLS02305.1"/>
    </source>
</evidence>
<proteinExistence type="predicted"/>
<keyword evidence="3" id="KW-1185">Reference proteome</keyword>
<name>A0A1U7M4U7_TISCR</name>
<protein>
    <submittedName>
        <fullName evidence="2">tRNA1(Val) (Adenine(37)-N6)-methyltransferase</fullName>
        <ecNumber evidence="2">2.1.1.223</ecNumber>
    </submittedName>
</protein>
<evidence type="ECO:0000259" key="1">
    <source>
        <dbReference type="Pfam" id="PF05175"/>
    </source>
</evidence>
<dbReference type="InterPro" id="IPR050210">
    <property type="entry name" value="tRNA_Adenine-N(6)_MTase"/>
</dbReference>
<dbReference type="PANTHER" id="PTHR47739:SF1">
    <property type="entry name" value="TRNA1(VAL) (ADENINE(37)-N6)-METHYLTRANSFERASE"/>
    <property type="match status" value="1"/>
</dbReference>
<dbReference type="OrthoDB" id="9777257at2"/>
<dbReference type="AlphaFoldDB" id="A0A1U7M4U7"/>
<feature type="domain" description="Methyltransferase small" evidence="1">
    <location>
        <begin position="27"/>
        <end position="121"/>
    </location>
</feature>
<dbReference type="InterPro" id="IPR007848">
    <property type="entry name" value="Small_mtfrase_dom"/>
</dbReference>
<organism evidence="2 3">
    <name type="scientific">Tissierella creatinophila DSM 6911</name>
    <dbReference type="NCBI Taxonomy" id="1123403"/>
    <lineage>
        <taxon>Bacteria</taxon>
        <taxon>Bacillati</taxon>
        <taxon>Bacillota</taxon>
        <taxon>Tissierellia</taxon>
        <taxon>Tissierellales</taxon>
        <taxon>Tissierellaceae</taxon>
        <taxon>Tissierella</taxon>
    </lineage>
</organism>
<dbReference type="Pfam" id="PF05175">
    <property type="entry name" value="MTS"/>
    <property type="match status" value="1"/>
</dbReference>
<dbReference type="GO" id="GO:0032259">
    <property type="term" value="P:methylation"/>
    <property type="evidence" value="ECO:0007669"/>
    <property type="project" value="UniProtKB-KW"/>
</dbReference>
<dbReference type="EC" id="2.1.1.223" evidence="2"/>
<dbReference type="GO" id="GO:0003676">
    <property type="term" value="F:nucleic acid binding"/>
    <property type="evidence" value="ECO:0007669"/>
    <property type="project" value="InterPro"/>
</dbReference>
<keyword evidence="2" id="KW-0489">Methyltransferase</keyword>
<dbReference type="GO" id="GO:0008170">
    <property type="term" value="F:N-methyltransferase activity"/>
    <property type="evidence" value="ECO:0007669"/>
    <property type="project" value="UniProtKB-ARBA"/>
</dbReference>
<evidence type="ECO:0000313" key="3">
    <source>
        <dbReference type="Proteomes" id="UP000186112"/>
    </source>
</evidence>
<dbReference type="InterPro" id="IPR002052">
    <property type="entry name" value="DNA_methylase_N6_adenine_CS"/>
</dbReference>
<comment type="caution">
    <text evidence="2">The sequence shown here is derived from an EMBL/GenBank/DDBJ whole genome shotgun (WGS) entry which is preliminary data.</text>
</comment>